<dbReference type="SMART" id="SM00066">
    <property type="entry name" value="GAL4"/>
    <property type="match status" value="1"/>
</dbReference>
<evidence type="ECO:0000256" key="1">
    <source>
        <dbReference type="ARBA" id="ARBA00004123"/>
    </source>
</evidence>
<dbReference type="CDD" id="cd00067">
    <property type="entry name" value="GAL4"/>
    <property type="match status" value="1"/>
</dbReference>
<dbReference type="SUPFAM" id="SSF57701">
    <property type="entry name" value="Zn2/Cys6 DNA-binding domain"/>
    <property type="match status" value="1"/>
</dbReference>
<dbReference type="InterPro" id="IPR001138">
    <property type="entry name" value="Zn2Cys6_DnaBD"/>
</dbReference>
<accession>A0A0M8N009</accession>
<comment type="caution">
    <text evidence="7">The sequence shown here is derived from an EMBL/GenBank/DDBJ whole genome shotgun (WGS) entry which is preliminary data.</text>
</comment>
<dbReference type="PANTHER" id="PTHR31001">
    <property type="entry name" value="UNCHARACTERIZED TRANSCRIPTIONAL REGULATORY PROTEIN"/>
    <property type="match status" value="1"/>
</dbReference>
<dbReference type="Pfam" id="PF00172">
    <property type="entry name" value="Zn_clus"/>
    <property type="match status" value="1"/>
</dbReference>
<name>A0A0M8N009_ESCWE</name>
<reference evidence="7 8" key="1">
    <citation type="submission" date="2015-07" db="EMBL/GenBank/DDBJ databases">
        <title>The genome of the fungus Escovopsis weberi, a specialized disease agent of ant agriculture.</title>
        <authorList>
            <person name="de Man T.J."/>
            <person name="Stajich J.E."/>
            <person name="Kubicek C.P."/>
            <person name="Chenthamara K."/>
            <person name="Atanasova L."/>
            <person name="Druzhinina I.S."/>
            <person name="Birnbaum S."/>
            <person name="Barribeau S.M."/>
            <person name="Teiling C."/>
            <person name="Suen G."/>
            <person name="Currie C."/>
            <person name="Gerardo N.M."/>
        </authorList>
    </citation>
    <scope>NUCLEOTIDE SEQUENCE [LARGE SCALE GENOMIC DNA]</scope>
</reference>
<dbReference type="Gene3D" id="4.10.240.10">
    <property type="entry name" value="Zn(2)-C6 fungal-type DNA-binding domain"/>
    <property type="match status" value="1"/>
</dbReference>
<evidence type="ECO:0000256" key="4">
    <source>
        <dbReference type="SAM" id="Coils"/>
    </source>
</evidence>
<gene>
    <name evidence="7" type="ORF">ESCO_005917</name>
</gene>
<feature type="domain" description="Zn(2)-C6 fungal-type" evidence="6">
    <location>
        <begin position="21"/>
        <end position="49"/>
    </location>
</feature>
<keyword evidence="8" id="KW-1185">Reference proteome</keyword>
<evidence type="ECO:0000256" key="2">
    <source>
        <dbReference type="ARBA" id="ARBA00022723"/>
    </source>
</evidence>
<dbReference type="OrthoDB" id="2269373at2759"/>
<dbReference type="PANTHER" id="PTHR31001:SF85">
    <property type="entry name" value="ZN(II)2CYS6 TRANSCRIPTION FACTOR (EUROFUNG)"/>
    <property type="match status" value="1"/>
</dbReference>
<dbReference type="Pfam" id="PF04082">
    <property type="entry name" value="Fungal_trans"/>
    <property type="match status" value="1"/>
</dbReference>
<dbReference type="STRING" id="150374.A0A0M8N009"/>
<dbReference type="GO" id="GO:0003677">
    <property type="term" value="F:DNA binding"/>
    <property type="evidence" value="ECO:0007669"/>
    <property type="project" value="InterPro"/>
</dbReference>
<evidence type="ECO:0000313" key="7">
    <source>
        <dbReference type="EMBL" id="KOS17150.1"/>
    </source>
</evidence>
<feature type="compositionally biased region" description="Low complexity" evidence="5">
    <location>
        <begin position="97"/>
        <end position="112"/>
    </location>
</feature>
<dbReference type="GO" id="GO:0008270">
    <property type="term" value="F:zinc ion binding"/>
    <property type="evidence" value="ECO:0007669"/>
    <property type="project" value="InterPro"/>
</dbReference>
<protein>
    <submittedName>
        <fullName evidence="7">Putative transcriptional regulatory protein</fullName>
    </submittedName>
</protein>
<dbReference type="GO" id="GO:0005634">
    <property type="term" value="C:nucleus"/>
    <property type="evidence" value="ECO:0007669"/>
    <property type="project" value="UniProtKB-SubCell"/>
</dbReference>
<proteinExistence type="predicted"/>
<dbReference type="SMART" id="SM00906">
    <property type="entry name" value="Fungal_trans"/>
    <property type="match status" value="1"/>
</dbReference>
<organism evidence="7 8">
    <name type="scientific">Escovopsis weberi</name>
    <dbReference type="NCBI Taxonomy" id="150374"/>
    <lineage>
        <taxon>Eukaryota</taxon>
        <taxon>Fungi</taxon>
        <taxon>Dikarya</taxon>
        <taxon>Ascomycota</taxon>
        <taxon>Pezizomycotina</taxon>
        <taxon>Sordariomycetes</taxon>
        <taxon>Hypocreomycetidae</taxon>
        <taxon>Hypocreales</taxon>
        <taxon>Hypocreaceae</taxon>
        <taxon>Escovopsis</taxon>
    </lineage>
</organism>
<dbReference type="CDD" id="cd12148">
    <property type="entry name" value="fungal_TF_MHR"/>
    <property type="match status" value="1"/>
</dbReference>
<dbReference type="Proteomes" id="UP000053831">
    <property type="component" value="Unassembled WGS sequence"/>
</dbReference>
<evidence type="ECO:0000256" key="5">
    <source>
        <dbReference type="SAM" id="MobiDB-lite"/>
    </source>
</evidence>
<feature type="region of interest" description="Disordered" evidence="5">
    <location>
        <begin position="83"/>
        <end position="142"/>
    </location>
</feature>
<keyword evidence="3" id="KW-0539">Nucleus</keyword>
<evidence type="ECO:0000256" key="3">
    <source>
        <dbReference type="ARBA" id="ARBA00023242"/>
    </source>
</evidence>
<dbReference type="GO" id="GO:0000981">
    <property type="term" value="F:DNA-binding transcription factor activity, RNA polymerase II-specific"/>
    <property type="evidence" value="ECO:0007669"/>
    <property type="project" value="InterPro"/>
</dbReference>
<sequence length="737" mass="82010">MSPVPDSASALGIERQPRILACVLCQHRKIKCDRKSPCAHCVKAKVTCTPSTPAPTRKRRRPNQDLQERLARCEELLKQYASGPMSLSGEPPKKRAASVTSAPATTPPSSATLTNGSTGGDTAPSTAPPESKQSLKKPGTIAVGDDGNVRFMDSYVFASVYDELQKMRDIVETDDHEDTSILGGEETTPDSNADLLLGDFSKASLEDLQPEAVHIVKLWSVFVERVNPLVKIIHTPTMQPVILEAATGMASMPLNSQALLFSIFAAAVIALTTSECVQILGISRNAALHRFNAGTRSALIKSNYMKNHNMTVLQALALYFFTLEGRYDRHATWILSGTIMRIAYKMGYHRDGGLLNLLPFETEMRRRIWWHILVQDGKSALLSGLSTGGVTQYWDTKRPLNVNDSDLSPDSTWPVKEREGPTEMVFCIVLYELFRFKLDHDQDDDCNVFEAAVMGADPNAEAESSKEMKGLFEKFSKRAQEIEERLQELDDKIIDVKAGKVHLAARSLRSMLLYKSKEILGPLREQPEYGTEIFTPKDKFFKVLVMTFEHKVSCHEGMARAGFQWFMKYNLQLDMLAVFTSFLLDRPMGSLSDRAWVCMTKVYTNHEEIYDMSLKQHVAQAQLTLRAWRAREEAFARVGRPLAVPAFIPQLRELVPSQDLRMSIQSTLASPATTSQPQQSPTGLDQLFGDILNPSMMGMDVFGDLWVNNGNQLSSALFDGFYMGNGKNVAGSHGLPL</sequence>
<evidence type="ECO:0000313" key="8">
    <source>
        <dbReference type="Proteomes" id="UP000053831"/>
    </source>
</evidence>
<dbReference type="InterPro" id="IPR036864">
    <property type="entry name" value="Zn2-C6_fun-type_DNA-bd_sf"/>
</dbReference>
<dbReference type="InterPro" id="IPR007219">
    <property type="entry name" value="XnlR_reg_dom"/>
</dbReference>
<dbReference type="GO" id="GO:0006351">
    <property type="term" value="P:DNA-templated transcription"/>
    <property type="evidence" value="ECO:0007669"/>
    <property type="project" value="InterPro"/>
</dbReference>
<comment type="subcellular location">
    <subcellularLocation>
        <location evidence="1">Nucleus</location>
    </subcellularLocation>
</comment>
<evidence type="ECO:0000259" key="6">
    <source>
        <dbReference type="PROSITE" id="PS50048"/>
    </source>
</evidence>
<keyword evidence="2" id="KW-0479">Metal-binding</keyword>
<dbReference type="AlphaFoldDB" id="A0A0M8N009"/>
<dbReference type="PROSITE" id="PS50048">
    <property type="entry name" value="ZN2_CY6_FUNGAL_2"/>
    <property type="match status" value="1"/>
</dbReference>
<dbReference type="EMBL" id="LGSR01000028">
    <property type="protein sequence ID" value="KOS17150.1"/>
    <property type="molecule type" value="Genomic_DNA"/>
</dbReference>
<dbReference type="InterPro" id="IPR050613">
    <property type="entry name" value="Sec_Metabolite_Reg"/>
</dbReference>
<keyword evidence="4" id="KW-0175">Coiled coil</keyword>
<feature type="coiled-coil region" evidence="4">
    <location>
        <begin position="472"/>
        <end position="499"/>
    </location>
</feature>